<keyword evidence="4" id="KW-0175">Coiled coil</keyword>
<dbReference type="Gene3D" id="3.40.50.300">
    <property type="entry name" value="P-loop containing nucleotide triphosphate hydrolases"/>
    <property type="match status" value="1"/>
</dbReference>
<dbReference type="Pfam" id="PF04548">
    <property type="entry name" value="AIG1"/>
    <property type="match status" value="1"/>
</dbReference>
<dbReference type="Proteomes" id="UP001347796">
    <property type="component" value="Unassembled WGS sequence"/>
</dbReference>
<dbReference type="FunFam" id="3.40.50.300:FF:000366">
    <property type="entry name" value="GTPase, IMAP family member 2"/>
    <property type="match status" value="1"/>
</dbReference>
<evidence type="ECO:0000259" key="5">
    <source>
        <dbReference type="PROSITE" id="PS51720"/>
    </source>
</evidence>
<evidence type="ECO:0000313" key="6">
    <source>
        <dbReference type="EMBL" id="KAK6186883.1"/>
    </source>
</evidence>
<dbReference type="InterPro" id="IPR045058">
    <property type="entry name" value="GIMA/IAN/Toc"/>
</dbReference>
<evidence type="ECO:0000256" key="4">
    <source>
        <dbReference type="SAM" id="Coils"/>
    </source>
</evidence>
<dbReference type="InterPro" id="IPR006703">
    <property type="entry name" value="G_AIG1"/>
</dbReference>
<dbReference type="GO" id="GO:0005525">
    <property type="term" value="F:GTP binding"/>
    <property type="evidence" value="ECO:0007669"/>
    <property type="project" value="UniProtKB-KW"/>
</dbReference>
<feature type="domain" description="AIG1-type G" evidence="5">
    <location>
        <begin position="7"/>
        <end position="213"/>
    </location>
</feature>
<feature type="coiled-coil region" evidence="4">
    <location>
        <begin position="209"/>
        <end position="276"/>
    </location>
</feature>
<organism evidence="6 7">
    <name type="scientific">Patella caerulea</name>
    <name type="common">Rayed Mediterranean limpet</name>
    <dbReference type="NCBI Taxonomy" id="87958"/>
    <lineage>
        <taxon>Eukaryota</taxon>
        <taxon>Metazoa</taxon>
        <taxon>Spiralia</taxon>
        <taxon>Lophotrochozoa</taxon>
        <taxon>Mollusca</taxon>
        <taxon>Gastropoda</taxon>
        <taxon>Patellogastropoda</taxon>
        <taxon>Patelloidea</taxon>
        <taxon>Patellidae</taxon>
        <taxon>Patella</taxon>
    </lineage>
</organism>
<evidence type="ECO:0000256" key="1">
    <source>
        <dbReference type="ARBA" id="ARBA00008535"/>
    </source>
</evidence>
<comment type="similarity">
    <text evidence="1">Belongs to the TRAFAC class TrmE-Era-EngA-EngB-Septin-like GTPase superfamily. AIG1/Toc34/Toc159-like paraseptin GTPase family. IAN subfamily.</text>
</comment>
<comment type="caution">
    <text evidence="6">The sequence shown here is derived from an EMBL/GenBank/DDBJ whole genome shotgun (WGS) entry which is preliminary data.</text>
</comment>
<protein>
    <recommendedName>
        <fullName evidence="5">AIG1-type G domain-containing protein</fullName>
    </recommendedName>
</protein>
<proteinExistence type="inferred from homology"/>
<dbReference type="EMBL" id="JAZGQO010000005">
    <property type="protein sequence ID" value="KAK6186883.1"/>
    <property type="molecule type" value="Genomic_DNA"/>
</dbReference>
<dbReference type="AlphaFoldDB" id="A0AAN8PX13"/>
<dbReference type="PANTHER" id="PTHR10903:SF170">
    <property type="entry name" value="GTPASE IMAP FAMILY MEMBER 7"/>
    <property type="match status" value="1"/>
</dbReference>
<name>A0AAN8PX13_PATCE</name>
<keyword evidence="3" id="KW-0342">GTP-binding</keyword>
<gene>
    <name evidence="6" type="ORF">SNE40_006145</name>
</gene>
<reference evidence="6 7" key="1">
    <citation type="submission" date="2024-01" db="EMBL/GenBank/DDBJ databases">
        <title>The genome of the rayed Mediterranean limpet Patella caerulea (Linnaeus, 1758).</title>
        <authorList>
            <person name="Anh-Thu Weber A."/>
            <person name="Halstead-Nussloch G."/>
        </authorList>
    </citation>
    <scope>NUCLEOTIDE SEQUENCE [LARGE SCALE GENOMIC DNA]</scope>
    <source>
        <strain evidence="6">AATW-2023a</strain>
        <tissue evidence="6">Whole specimen</tissue>
    </source>
</reference>
<dbReference type="InterPro" id="IPR027417">
    <property type="entry name" value="P-loop_NTPase"/>
</dbReference>
<keyword evidence="7" id="KW-1185">Reference proteome</keyword>
<evidence type="ECO:0000313" key="7">
    <source>
        <dbReference type="Proteomes" id="UP001347796"/>
    </source>
</evidence>
<dbReference type="PROSITE" id="PS51720">
    <property type="entry name" value="G_AIG1"/>
    <property type="match status" value="1"/>
</dbReference>
<dbReference type="SUPFAM" id="SSF52540">
    <property type="entry name" value="P-loop containing nucleoside triphosphate hydrolases"/>
    <property type="match status" value="1"/>
</dbReference>
<keyword evidence="2" id="KW-0547">Nucleotide-binding</keyword>
<evidence type="ECO:0000256" key="2">
    <source>
        <dbReference type="ARBA" id="ARBA00022741"/>
    </source>
</evidence>
<evidence type="ECO:0000256" key="3">
    <source>
        <dbReference type="ARBA" id="ARBA00023134"/>
    </source>
</evidence>
<accession>A0AAN8PX13</accession>
<dbReference type="PANTHER" id="PTHR10903">
    <property type="entry name" value="GTPASE, IMAP FAMILY MEMBER-RELATED"/>
    <property type="match status" value="1"/>
</dbReference>
<sequence>MASSIINEEIRIVLVGKTGVGKSALGNSLLRKRHFHSSTIATSITSKTEFAQERLSDGTTLCIIDTPGIFDTRKTNDETTKEIARCIGLSSPGPHVFFFVLSITNRFTQEELDTVNHLVDIFGKAVLNHVVIVFTAKDSLKYEDITFNQYLQQVPPGLSELIQQCGSRCVAIDNRADDAVVQTDVREIMNVVHRTVQGNGGAYYTGEMYRAAEETLQEKMKIIEEENHKREEELQKRYEALERRERQLNESNTHLTEDHEKEKQGLEAELAALKSSDSRQEVRKDMQSSDGIVTTILNSISAIVTCGVVIGVASACNIL</sequence>